<evidence type="ECO:0000256" key="1">
    <source>
        <dbReference type="ARBA" id="ARBA00004141"/>
    </source>
</evidence>
<dbReference type="InterPro" id="IPR011701">
    <property type="entry name" value="MFS"/>
</dbReference>
<accession>A0A9P4H6U6</accession>
<feature type="transmembrane region" description="Helical" evidence="6">
    <location>
        <begin position="230"/>
        <end position="254"/>
    </location>
</feature>
<dbReference type="InterPro" id="IPR051617">
    <property type="entry name" value="UNC-93-like_regulator"/>
</dbReference>
<dbReference type="Proteomes" id="UP000799777">
    <property type="component" value="Unassembled WGS sequence"/>
</dbReference>
<comment type="caution">
    <text evidence="7">The sequence shown here is derived from an EMBL/GenBank/DDBJ whole genome shotgun (WGS) entry which is preliminary data.</text>
</comment>
<feature type="transmembrane region" description="Helical" evidence="6">
    <location>
        <begin position="157"/>
        <end position="176"/>
    </location>
</feature>
<feature type="transmembrane region" description="Helical" evidence="6">
    <location>
        <begin position="458"/>
        <end position="479"/>
    </location>
</feature>
<proteinExistence type="predicted"/>
<feature type="region of interest" description="Disordered" evidence="5">
    <location>
        <begin position="1"/>
        <end position="31"/>
    </location>
</feature>
<evidence type="ECO:0000313" key="7">
    <source>
        <dbReference type="EMBL" id="KAF2028027.1"/>
    </source>
</evidence>
<dbReference type="OrthoDB" id="196103at2759"/>
<keyword evidence="8" id="KW-1185">Reference proteome</keyword>
<keyword evidence="4 6" id="KW-0472">Membrane</keyword>
<protein>
    <submittedName>
        <fullName evidence="7">MFS general substrate transporter</fullName>
    </submittedName>
</protein>
<keyword evidence="3 6" id="KW-1133">Transmembrane helix</keyword>
<name>A0A9P4H6U6_9PLEO</name>
<dbReference type="GO" id="GO:0022857">
    <property type="term" value="F:transmembrane transporter activity"/>
    <property type="evidence" value="ECO:0007669"/>
    <property type="project" value="InterPro"/>
</dbReference>
<dbReference type="EMBL" id="ML978218">
    <property type="protein sequence ID" value="KAF2028027.1"/>
    <property type="molecule type" value="Genomic_DNA"/>
</dbReference>
<evidence type="ECO:0000256" key="6">
    <source>
        <dbReference type="SAM" id="Phobius"/>
    </source>
</evidence>
<dbReference type="AlphaFoldDB" id="A0A9P4H6U6"/>
<feature type="transmembrane region" description="Helical" evidence="6">
    <location>
        <begin position="317"/>
        <end position="342"/>
    </location>
</feature>
<reference evidence="7" key="1">
    <citation type="journal article" date="2020" name="Stud. Mycol.">
        <title>101 Dothideomycetes genomes: a test case for predicting lifestyles and emergence of pathogens.</title>
        <authorList>
            <person name="Haridas S."/>
            <person name="Albert R."/>
            <person name="Binder M."/>
            <person name="Bloem J."/>
            <person name="Labutti K."/>
            <person name="Salamov A."/>
            <person name="Andreopoulos B."/>
            <person name="Baker S."/>
            <person name="Barry K."/>
            <person name="Bills G."/>
            <person name="Bluhm B."/>
            <person name="Cannon C."/>
            <person name="Castanera R."/>
            <person name="Culley D."/>
            <person name="Daum C."/>
            <person name="Ezra D."/>
            <person name="Gonzalez J."/>
            <person name="Henrissat B."/>
            <person name="Kuo A."/>
            <person name="Liang C."/>
            <person name="Lipzen A."/>
            <person name="Lutzoni F."/>
            <person name="Magnuson J."/>
            <person name="Mondo S."/>
            <person name="Nolan M."/>
            <person name="Ohm R."/>
            <person name="Pangilinan J."/>
            <person name="Park H.-J."/>
            <person name="Ramirez L."/>
            <person name="Alfaro M."/>
            <person name="Sun H."/>
            <person name="Tritt A."/>
            <person name="Yoshinaga Y."/>
            <person name="Zwiers L.-H."/>
            <person name="Turgeon B."/>
            <person name="Goodwin S."/>
            <person name="Spatafora J."/>
            <person name="Crous P."/>
            <person name="Grigoriev I."/>
        </authorList>
    </citation>
    <scope>NUCLEOTIDE SEQUENCE</scope>
    <source>
        <strain evidence="7">CBS 110217</strain>
    </source>
</reference>
<dbReference type="PANTHER" id="PTHR23294">
    <property type="entry name" value="ET TRANSLATION PRODUCT-RELATED"/>
    <property type="match status" value="1"/>
</dbReference>
<gene>
    <name evidence="7" type="ORF">EK21DRAFT_70705</name>
</gene>
<dbReference type="Gene3D" id="1.20.1250.20">
    <property type="entry name" value="MFS general substrate transporter like domains"/>
    <property type="match status" value="1"/>
</dbReference>
<dbReference type="GO" id="GO:0016020">
    <property type="term" value="C:membrane"/>
    <property type="evidence" value="ECO:0007669"/>
    <property type="project" value="UniProtKB-SubCell"/>
</dbReference>
<evidence type="ECO:0000256" key="2">
    <source>
        <dbReference type="ARBA" id="ARBA00022692"/>
    </source>
</evidence>
<sequence>MSKFDAAPPNTHAGGNDDALRTKGSDPMNAPPVYEVADERMNMEEYTRTVPLWKRVWQHSLTQMMLLSVQAFCGPAMADAIAGQWCQSQGLGGGGLATPQTSNIATAINYTMLAICCALGGPIVNKLGAKWALVIGACSFPIRGSSYYCNSKFGNQWYLILGGFFTGIGTGTWYVAESGTIMSLAPSGSRGKYLALWIVARNMGQLVGGAINLSKNHVKGAVGGVTPDTYIAFLIIECMALPFAFLISPLERVVRSDGTRILMSEKQPTKKEFKLIKVTMTSKLILLSAFWAIWSFFYRQVTPDGTWSTYLGTYFSVRARALSSLVSPFFCIVGCFGLGFILDLKGVNQRRRAQLGLGIVVILNLGVYIWSIVMQTQFKNHSPGKIDWDDSLYARSFLPYFFVQTTGPLSQSYMYWLLSSFATDAQANVRNGAAFRCLEAIGQAISYGMNTQIKTSPLIGMCVTFGLMALAVGPMLMLVNSTPDRIPADVIAEEQEKADSKAADVNVESKV</sequence>
<feature type="transmembrane region" description="Helical" evidence="6">
    <location>
        <begin position="354"/>
        <end position="373"/>
    </location>
</feature>
<evidence type="ECO:0000256" key="3">
    <source>
        <dbReference type="ARBA" id="ARBA00022989"/>
    </source>
</evidence>
<keyword evidence="2 6" id="KW-0812">Transmembrane</keyword>
<dbReference type="PANTHER" id="PTHR23294:SF4">
    <property type="entry name" value="EXPRESSED PROTEIN"/>
    <property type="match status" value="1"/>
</dbReference>
<comment type="subcellular location">
    <subcellularLocation>
        <location evidence="1">Membrane</location>
        <topology evidence="1">Multi-pass membrane protein</topology>
    </subcellularLocation>
</comment>
<dbReference type="Pfam" id="PF07690">
    <property type="entry name" value="MFS_1"/>
    <property type="match status" value="1"/>
</dbReference>
<organism evidence="7 8">
    <name type="scientific">Setomelanomma holmii</name>
    <dbReference type="NCBI Taxonomy" id="210430"/>
    <lineage>
        <taxon>Eukaryota</taxon>
        <taxon>Fungi</taxon>
        <taxon>Dikarya</taxon>
        <taxon>Ascomycota</taxon>
        <taxon>Pezizomycotina</taxon>
        <taxon>Dothideomycetes</taxon>
        <taxon>Pleosporomycetidae</taxon>
        <taxon>Pleosporales</taxon>
        <taxon>Pleosporineae</taxon>
        <taxon>Phaeosphaeriaceae</taxon>
        <taxon>Setomelanomma</taxon>
    </lineage>
</organism>
<dbReference type="SUPFAM" id="SSF103473">
    <property type="entry name" value="MFS general substrate transporter"/>
    <property type="match status" value="1"/>
</dbReference>
<evidence type="ECO:0000256" key="4">
    <source>
        <dbReference type="ARBA" id="ARBA00023136"/>
    </source>
</evidence>
<feature type="transmembrane region" description="Helical" evidence="6">
    <location>
        <begin position="275"/>
        <end position="297"/>
    </location>
</feature>
<evidence type="ECO:0000313" key="8">
    <source>
        <dbReference type="Proteomes" id="UP000799777"/>
    </source>
</evidence>
<evidence type="ECO:0000256" key="5">
    <source>
        <dbReference type="SAM" id="MobiDB-lite"/>
    </source>
</evidence>
<dbReference type="InterPro" id="IPR036259">
    <property type="entry name" value="MFS_trans_sf"/>
</dbReference>